<dbReference type="RefSeq" id="WP_172237104.1">
    <property type="nucleotide sequence ID" value="NZ_JABFDP010000014.1"/>
</dbReference>
<keyword evidence="1" id="KW-0808">Transferase</keyword>
<dbReference type="Proteomes" id="UP001314635">
    <property type="component" value="Unassembled WGS sequence"/>
</dbReference>
<dbReference type="InterPro" id="IPR050832">
    <property type="entry name" value="Bact_Acetyltransf"/>
</dbReference>
<dbReference type="Pfam" id="PF00583">
    <property type="entry name" value="Acetyltransf_1"/>
    <property type="match status" value="1"/>
</dbReference>
<keyword evidence="5" id="KW-1185">Reference proteome</keyword>
<comment type="caution">
    <text evidence="4">The sequence shown here is derived from an EMBL/GenBank/DDBJ whole genome shotgun (WGS) entry which is preliminary data.</text>
</comment>
<reference evidence="5" key="1">
    <citation type="journal article" date="2021" name="ISME J.">
        <title>Evolutionary origin and ecological implication of a unique nif island in free-living Bradyrhizobium lineages.</title>
        <authorList>
            <person name="Tao J."/>
        </authorList>
    </citation>
    <scope>NUCLEOTIDE SEQUENCE [LARGE SCALE GENOMIC DNA]</scope>
    <source>
        <strain evidence="5">SZCCT0094</strain>
    </source>
</reference>
<dbReference type="InterPro" id="IPR000182">
    <property type="entry name" value="GNAT_dom"/>
</dbReference>
<dbReference type="PANTHER" id="PTHR43877:SF2">
    <property type="entry name" value="AMINOALKYLPHOSPHONATE N-ACETYLTRANSFERASE-RELATED"/>
    <property type="match status" value="1"/>
</dbReference>
<dbReference type="PROSITE" id="PS51186">
    <property type="entry name" value="GNAT"/>
    <property type="match status" value="1"/>
</dbReference>
<dbReference type="Gene3D" id="3.40.630.30">
    <property type="match status" value="1"/>
</dbReference>
<dbReference type="CDD" id="cd04301">
    <property type="entry name" value="NAT_SF"/>
    <property type="match status" value="1"/>
</dbReference>
<gene>
    <name evidence="4" type="ORF">JQ619_13280</name>
</gene>
<evidence type="ECO:0000256" key="1">
    <source>
        <dbReference type="ARBA" id="ARBA00022679"/>
    </source>
</evidence>
<evidence type="ECO:0000256" key="2">
    <source>
        <dbReference type="ARBA" id="ARBA00023315"/>
    </source>
</evidence>
<dbReference type="SUPFAM" id="SSF55729">
    <property type="entry name" value="Acyl-CoA N-acyltransferases (Nat)"/>
    <property type="match status" value="1"/>
</dbReference>
<dbReference type="EMBL" id="JAFCLK010000011">
    <property type="protein sequence ID" value="MBR1136744.1"/>
    <property type="molecule type" value="Genomic_DNA"/>
</dbReference>
<evidence type="ECO:0000313" key="5">
    <source>
        <dbReference type="Proteomes" id="UP001314635"/>
    </source>
</evidence>
<name>A0ABS5G5Y4_9BRAD</name>
<protein>
    <submittedName>
        <fullName evidence="4">GNAT family N-acetyltransferase</fullName>
    </submittedName>
</protein>
<feature type="domain" description="N-acetyltransferase" evidence="3">
    <location>
        <begin position="4"/>
        <end position="150"/>
    </location>
</feature>
<evidence type="ECO:0000259" key="3">
    <source>
        <dbReference type="PROSITE" id="PS51186"/>
    </source>
</evidence>
<evidence type="ECO:0000313" key="4">
    <source>
        <dbReference type="EMBL" id="MBR1136744.1"/>
    </source>
</evidence>
<proteinExistence type="predicted"/>
<dbReference type="PANTHER" id="PTHR43877">
    <property type="entry name" value="AMINOALKYLPHOSPHONATE N-ACETYLTRANSFERASE-RELATED-RELATED"/>
    <property type="match status" value="1"/>
</dbReference>
<keyword evidence="2" id="KW-0012">Acyltransferase</keyword>
<accession>A0ABS5G5Y4</accession>
<organism evidence="4 5">
    <name type="scientific">Bradyrhizobium denitrificans</name>
    <dbReference type="NCBI Taxonomy" id="2734912"/>
    <lineage>
        <taxon>Bacteria</taxon>
        <taxon>Pseudomonadati</taxon>
        <taxon>Pseudomonadota</taxon>
        <taxon>Alphaproteobacteria</taxon>
        <taxon>Hyphomicrobiales</taxon>
        <taxon>Nitrobacteraceae</taxon>
        <taxon>Bradyrhizobium</taxon>
    </lineage>
</organism>
<dbReference type="InterPro" id="IPR016181">
    <property type="entry name" value="Acyl_CoA_acyltransferase"/>
</dbReference>
<sequence length="153" mass="16437">MLEITLEDPASAAAEMLIAELSATLARITGDSGRSSFDPGDVRGPKACFVVARDGEGQAIGCGGLRPLEANIAEVKRMYARAGTRGVGAAILAHLEAVAAGFGYDAIWLETRRINARAVAFYERYGYRLIPNFGKYAGRPEAVCFEKRLPCPR</sequence>